<evidence type="ECO:0000313" key="6">
    <source>
        <dbReference type="EMBL" id="MFA9949853.1"/>
    </source>
</evidence>
<organism evidence="6 7">
    <name type="scientific">Dentiradicibacter hellwigii</name>
    <dbReference type="NCBI Taxonomy" id="3149053"/>
    <lineage>
        <taxon>Bacteria</taxon>
        <taxon>Pseudomonadati</taxon>
        <taxon>Pseudomonadota</taxon>
        <taxon>Betaproteobacteria</taxon>
        <taxon>Rhodocyclales</taxon>
        <taxon>Rhodocyclaceae</taxon>
        <taxon>Dentiradicibacter</taxon>
    </lineage>
</organism>
<protein>
    <recommendedName>
        <fullName evidence="4">Peptidyl-prolyl cis-trans isomerase</fullName>
        <shortName evidence="4">PPIase</shortName>
        <ecNumber evidence="4">5.2.1.8</ecNumber>
    </recommendedName>
</protein>
<dbReference type="InterPro" id="IPR020892">
    <property type="entry name" value="Cyclophilin-type_PPIase_CS"/>
</dbReference>
<dbReference type="Pfam" id="PF00160">
    <property type="entry name" value="Pro_isomerase"/>
    <property type="match status" value="1"/>
</dbReference>
<feature type="domain" description="PPIase cyclophilin-type" evidence="5">
    <location>
        <begin position="40"/>
        <end position="195"/>
    </location>
</feature>
<name>A0ABV4UDY9_9RHOO</name>
<dbReference type="PROSITE" id="PS50072">
    <property type="entry name" value="CSA_PPIASE_2"/>
    <property type="match status" value="1"/>
</dbReference>
<evidence type="ECO:0000256" key="4">
    <source>
        <dbReference type="RuleBase" id="RU363019"/>
    </source>
</evidence>
<dbReference type="PROSITE" id="PS00170">
    <property type="entry name" value="CSA_PPIASE_1"/>
    <property type="match status" value="1"/>
</dbReference>
<dbReference type="EC" id="5.2.1.8" evidence="4"/>
<evidence type="ECO:0000313" key="7">
    <source>
        <dbReference type="Proteomes" id="UP001574673"/>
    </source>
</evidence>
<keyword evidence="3 4" id="KW-0413">Isomerase</keyword>
<dbReference type="InterPro" id="IPR002130">
    <property type="entry name" value="Cyclophilin-type_PPIase_dom"/>
</dbReference>
<evidence type="ECO:0000256" key="2">
    <source>
        <dbReference type="ARBA" id="ARBA00023110"/>
    </source>
</evidence>
<feature type="signal peptide" evidence="4">
    <location>
        <begin position="1"/>
        <end position="30"/>
    </location>
</feature>
<keyword evidence="7" id="KW-1185">Reference proteome</keyword>
<dbReference type="InterPro" id="IPR029000">
    <property type="entry name" value="Cyclophilin-like_dom_sf"/>
</dbReference>
<keyword evidence="4" id="KW-0732">Signal</keyword>
<dbReference type="CDD" id="cd01920">
    <property type="entry name" value="cyclophilin_EcCYP_like"/>
    <property type="match status" value="1"/>
</dbReference>
<dbReference type="EMBL" id="JBEUWX010000002">
    <property type="protein sequence ID" value="MFA9949853.1"/>
    <property type="molecule type" value="Genomic_DNA"/>
</dbReference>
<evidence type="ECO:0000256" key="3">
    <source>
        <dbReference type="ARBA" id="ARBA00023235"/>
    </source>
</evidence>
<gene>
    <name evidence="6" type="ORF">ABCS64_05865</name>
</gene>
<proteinExistence type="inferred from homology"/>
<comment type="similarity">
    <text evidence="1 4">Belongs to the cyclophilin-type PPIase family.</text>
</comment>
<comment type="catalytic activity">
    <reaction evidence="4">
        <text>[protein]-peptidylproline (omega=180) = [protein]-peptidylproline (omega=0)</text>
        <dbReference type="Rhea" id="RHEA:16237"/>
        <dbReference type="Rhea" id="RHEA-COMP:10747"/>
        <dbReference type="Rhea" id="RHEA-COMP:10748"/>
        <dbReference type="ChEBI" id="CHEBI:83833"/>
        <dbReference type="ChEBI" id="CHEBI:83834"/>
        <dbReference type="EC" id="5.2.1.8"/>
    </reaction>
</comment>
<dbReference type="RefSeq" id="WP_418890953.1">
    <property type="nucleotide sequence ID" value="NZ_JBEUWX010000002.1"/>
</dbReference>
<dbReference type="PANTHER" id="PTHR43246">
    <property type="entry name" value="PEPTIDYL-PROLYL CIS-TRANS ISOMERASE CYP38, CHLOROPLASTIC"/>
    <property type="match status" value="1"/>
</dbReference>
<sequence length="199" mass="21759">MTSTFSILDRFFRTLSFSLAGLLLSAAAFAATAAPRVEMQTTLGKITLELDAAKAPKSVENFLQYARSGQYDGTIFHRVIDGFMIQGGGFTKEMNEKPTKAPIANEAKNGLKNLRGSIAMARRADPHSATAQFFINHRDNPNLDYPAHDGWGYAVFGKVTEGMDVVDKIAKVKTGNRGMYQNVPVEPVIIESVKVLSDK</sequence>
<evidence type="ECO:0000256" key="1">
    <source>
        <dbReference type="ARBA" id="ARBA00007365"/>
    </source>
</evidence>
<keyword evidence="2 4" id="KW-0697">Rotamase</keyword>
<dbReference type="GO" id="GO:0016853">
    <property type="term" value="F:isomerase activity"/>
    <property type="evidence" value="ECO:0007669"/>
    <property type="project" value="UniProtKB-KW"/>
</dbReference>
<reference evidence="7" key="1">
    <citation type="submission" date="2024-06" db="EMBL/GenBank/DDBJ databases">
        <title>Radixoralia hellwigii gen. nov., sp nov., isolated from a root canal in the human oral cavity.</title>
        <authorList>
            <person name="Bartsch S."/>
            <person name="Wittmer A."/>
            <person name="Schulz A.-K."/>
            <person name="Neumann-Schaal M."/>
            <person name="Wolf J."/>
            <person name="Gronow S."/>
            <person name="Tennert C."/>
            <person name="Haecker G."/>
            <person name="Cieplik F."/>
            <person name="Al-Ahmad A."/>
        </authorList>
    </citation>
    <scope>NUCLEOTIDE SEQUENCE [LARGE SCALE GENOMIC DNA]</scope>
    <source>
        <strain evidence="7">Wk13</strain>
    </source>
</reference>
<comment type="caution">
    <text evidence="6">The sequence shown here is derived from an EMBL/GenBank/DDBJ whole genome shotgun (WGS) entry which is preliminary data.</text>
</comment>
<dbReference type="PRINTS" id="PR00153">
    <property type="entry name" value="CSAPPISMRASE"/>
</dbReference>
<accession>A0ABV4UDY9</accession>
<evidence type="ECO:0000259" key="5">
    <source>
        <dbReference type="PROSITE" id="PS50072"/>
    </source>
</evidence>
<dbReference type="InterPro" id="IPR044665">
    <property type="entry name" value="E_coli_cyclophilin_A-like"/>
</dbReference>
<feature type="chain" id="PRO_5044975412" description="Peptidyl-prolyl cis-trans isomerase" evidence="4">
    <location>
        <begin position="31"/>
        <end position="199"/>
    </location>
</feature>
<dbReference type="Gene3D" id="2.40.100.10">
    <property type="entry name" value="Cyclophilin-like"/>
    <property type="match status" value="1"/>
</dbReference>
<comment type="function">
    <text evidence="4">PPIases accelerate the folding of proteins. It catalyzes the cis-trans isomerization of proline imidic peptide bonds in oligopeptides.</text>
</comment>
<dbReference type="SUPFAM" id="SSF50891">
    <property type="entry name" value="Cyclophilin-like"/>
    <property type="match status" value="1"/>
</dbReference>
<dbReference type="Proteomes" id="UP001574673">
    <property type="component" value="Unassembled WGS sequence"/>
</dbReference>